<dbReference type="OrthoDB" id="448536at2759"/>
<organism evidence="2 3">
    <name type="scientific">Klebsormidium nitens</name>
    <name type="common">Green alga</name>
    <name type="synonym">Ulothrix nitens</name>
    <dbReference type="NCBI Taxonomy" id="105231"/>
    <lineage>
        <taxon>Eukaryota</taxon>
        <taxon>Viridiplantae</taxon>
        <taxon>Streptophyta</taxon>
        <taxon>Klebsormidiophyceae</taxon>
        <taxon>Klebsormidiales</taxon>
        <taxon>Klebsormidiaceae</taxon>
        <taxon>Klebsormidium</taxon>
    </lineage>
</organism>
<dbReference type="PANTHER" id="PTHR34801:SF6">
    <property type="entry name" value="SLL1620 PROTEIN"/>
    <property type="match status" value="1"/>
</dbReference>
<evidence type="ECO:0000256" key="1">
    <source>
        <dbReference type="SAM" id="MobiDB-lite"/>
    </source>
</evidence>
<dbReference type="EMBL" id="DF237161">
    <property type="protein sequence ID" value="GAQ84922.1"/>
    <property type="molecule type" value="Genomic_DNA"/>
</dbReference>
<keyword evidence="3" id="KW-1185">Reference proteome</keyword>
<feature type="region of interest" description="Disordered" evidence="1">
    <location>
        <begin position="1"/>
        <end position="30"/>
    </location>
</feature>
<name>A0A1Y1I4N6_KLENI</name>
<dbReference type="InterPro" id="IPR010865">
    <property type="entry name" value="DUF1499"/>
</dbReference>
<proteinExistence type="predicted"/>
<evidence type="ECO:0000313" key="3">
    <source>
        <dbReference type="Proteomes" id="UP000054558"/>
    </source>
</evidence>
<accession>A0A1Y1I4N6</accession>
<protein>
    <submittedName>
        <fullName evidence="2">Uncharacterized protein</fullName>
    </submittedName>
</protein>
<gene>
    <name evidence="2" type="ORF">KFL_002120160</name>
</gene>
<reference evidence="2 3" key="1">
    <citation type="journal article" date="2014" name="Nat. Commun.">
        <title>Klebsormidium flaccidum genome reveals primary factors for plant terrestrial adaptation.</title>
        <authorList>
            <person name="Hori K."/>
            <person name="Maruyama F."/>
            <person name="Fujisawa T."/>
            <person name="Togashi T."/>
            <person name="Yamamoto N."/>
            <person name="Seo M."/>
            <person name="Sato S."/>
            <person name="Yamada T."/>
            <person name="Mori H."/>
            <person name="Tajima N."/>
            <person name="Moriyama T."/>
            <person name="Ikeuchi M."/>
            <person name="Watanabe M."/>
            <person name="Wada H."/>
            <person name="Kobayashi K."/>
            <person name="Saito M."/>
            <person name="Masuda T."/>
            <person name="Sasaki-Sekimoto Y."/>
            <person name="Mashiguchi K."/>
            <person name="Awai K."/>
            <person name="Shimojima M."/>
            <person name="Masuda S."/>
            <person name="Iwai M."/>
            <person name="Nobusawa T."/>
            <person name="Narise T."/>
            <person name="Kondo S."/>
            <person name="Saito H."/>
            <person name="Sato R."/>
            <person name="Murakawa M."/>
            <person name="Ihara Y."/>
            <person name="Oshima-Yamada Y."/>
            <person name="Ohtaka K."/>
            <person name="Satoh M."/>
            <person name="Sonobe K."/>
            <person name="Ishii M."/>
            <person name="Ohtani R."/>
            <person name="Kanamori-Sato M."/>
            <person name="Honoki R."/>
            <person name="Miyazaki D."/>
            <person name="Mochizuki H."/>
            <person name="Umetsu J."/>
            <person name="Higashi K."/>
            <person name="Shibata D."/>
            <person name="Kamiya Y."/>
            <person name="Sato N."/>
            <person name="Nakamura Y."/>
            <person name="Tabata S."/>
            <person name="Ida S."/>
            <person name="Kurokawa K."/>
            <person name="Ohta H."/>
        </authorList>
    </citation>
    <scope>NUCLEOTIDE SEQUENCE [LARGE SCALE GENOMIC DNA]</scope>
    <source>
        <strain evidence="2 3">NIES-2285</strain>
    </source>
</reference>
<dbReference type="PANTHER" id="PTHR34801">
    <property type="entry name" value="EXPRESSED PROTEIN"/>
    <property type="match status" value="1"/>
</dbReference>
<feature type="compositionally biased region" description="Polar residues" evidence="1">
    <location>
        <begin position="1"/>
        <end position="11"/>
    </location>
</feature>
<sequence length="244" mass="27257">MLQKNAVSDVTTPEEPKDKRQKRLLRTEKEGQGRRQFLSWLLGGALADWSRLQWPGPASAAGWGLPWSTPAVQTAPSEGTCATCIGVVDDTLASCGSITNCVSSFDDRPPFFCAPWEYPASLPEAVRTLEQQIERLGGTVNEAQQKYVYATFVDEDGVIDDVEWLFSDSASDRIVQIHAASRAREQPDGGRNATRLEKIRAGLQWEQVPILRNRVRKFYFIESPWDTFGPEPPPGSYDYDNGFD</sequence>
<dbReference type="AlphaFoldDB" id="A0A1Y1I4N6"/>
<evidence type="ECO:0000313" key="2">
    <source>
        <dbReference type="EMBL" id="GAQ84922.1"/>
    </source>
</evidence>
<dbReference type="Pfam" id="PF07386">
    <property type="entry name" value="DUF1499"/>
    <property type="match status" value="1"/>
</dbReference>
<dbReference type="OMA" id="FVESPWD"/>
<dbReference type="Proteomes" id="UP000054558">
    <property type="component" value="Unassembled WGS sequence"/>
</dbReference>